<reference evidence="1 2" key="1">
    <citation type="submission" date="2007-01" db="EMBL/GenBank/DDBJ databases">
        <authorList>
            <person name="Haygood M."/>
            <person name="Podell S."/>
            <person name="Anderson C."/>
            <person name="Hopkinson B."/>
            <person name="Roe K."/>
            <person name="Barbeau K."/>
            <person name="Gaasterland T."/>
            <person name="Ferriera S."/>
            <person name="Johnson J."/>
            <person name="Kravitz S."/>
            <person name="Beeson K."/>
            <person name="Sutton G."/>
            <person name="Rogers Y.-H."/>
            <person name="Friedman R."/>
            <person name="Frazier M."/>
            <person name="Venter J.C."/>
        </authorList>
    </citation>
    <scope>NUCLEOTIDE SEQUENCE [LARGE SCALE GENOMIC DNA]</scope>
    <source>
        <strain evidence="1 2">ATCC 23134</strain>
    </source>
</reference>
<organism evidence="1 2">
    <name type="scientific">Microscilla marina ATCC 23134</name>
    <dbReference type="NCBI Taxonomy" id="313606"/>
    <lineage>
        <taxon>Bacteria</taxon>
        <taxon>Pseudomonadati</taxon>
        <taxon>Bacteroidota</taxon>
        <taxon>Cytophagia</taxon>
        <taxon>Cytophagales</taxon>
        <taxon>Microscillaceae</taxon>
        <taxon>Microscilla</taxon>
    </lineage>
</organism>
<dbReference type="OrthoDB" id="5498775at2"/>
<gene>
    <name evidence="1" type="ORF">M23134_04127</name>
</gene>
<accession>A1ZDY6</accession>
<evidence type="ECO:0000313" key="1">
    <source>
        <dbReference type="EMBL" id="EAY31294.1"/>
    </source>
</evidence>
<dbReference type="eggNOG" id="ENOG5032V1Q">
    <property type="taxonomic scope" value="Bacteria"/>
</dbReference>
<protein>
    <submittedName>
        <fullName evidence="1">Uncharacterized protein</fullName>
    </submittedName>
</protein>
<dbReference type="Proteomes" id="UP000004095">
    <property type="component" value="Unassembled WGS sequence"/>
</dbReference>
<name>A1ZDY6_MICM2</name>
<proteinExistence type="predicted"/>
<sequence length="254" mass="28604">MSKLINVTFIDITTGMTLGIYEVPLEQLPQSFEVATTLNMGGSDWSIEDAEPKMSEEFIATGELTLKMRQLKKVKTDDILFSLPTISGHIPTDISKTAQFNDFIFTMHEDNWHQYEFLNKSSFPLIDLEIDKIKEVKTQHTKTVDKSLTAFTKCHLRTTINTPDLNIDLNKLKELLNATEVGSFALKGYEGFVPASFALKTGETTYYGILKGDEVVELSIADFSEHTINEIKQVVDVFEVVFVDWCNCEVIGAV</sequence>
<comment type="caution">
    <text evidence="1">The sequence shown here is derived from an EMBL/GenBank/DDBJ whole genome shotgun (WGS) entry which is preliminary data.</text>
</comment>
<dbReference type="RefSeq" id="WP_002693868.1">
    <property type="nucleotide sequence ID" value="NZ_AAWS01000003.1"/>
</dbReference>
<dbReference type="AlphaFoldDB" id="A1ZDY6"/>
<dbReference type="EMBL" id="AAWS01000003">
    <property type="protein sequence ID" value="EAY31294.1"/>
    <property type="molecule type" value="Genomic_DNA"/>
</dbReference>
<keyword evidence="2" id="KW-1185">Reference proteome</keyword>
<evidence type="ECO:0000313" key="2">
    <source>
        <dbReference type="Proteomes" id="UP000004095"/>
    </source>
</evidence>